<dbReference type="Gene3D" id="1.25.40.20">
    <property type="entry name" value="Ankyrin repeat-containing domain"/>
    <property type="match status" value="3"/>
</dbReference>
<proteinExistence type="predicted"/>
<evidence type="ECO:0000256" key="3">
    <source>
        <dbReference type="SAM" id="MobiDB-lite"/>
    </source>
</evidence>
<dbReference type="SUPFAM" id="SSF48403">
    <property type="entry name" value="Ankyrin repeat"/>
    <property type="match status" value="1"/>
</dbReference>
<feature type="region of interest" description="Disordered" evidence="3">
    <location>
        <begin position="1282"/>
        <end position="1308"/>
    </location>
</feature>
<dbReference type="InterPro" id="IPR050745">
    <property type="entry name" value="Multifunctional_regulatory"/>
</dbReference>
<organism evidence="4 5">
    <name type="scientific">Baudoinia panamericana (strain UAMH 10762)</name>
    <name type="common">Angels' share fungus</name>
    <name type="synonym">Baudoinia compniacensis (strain UAMH 10762)</name>
    <dbReference type="NCBI Taxonomy" id="717646"/>
    <lineage>
        <taxon>Eukaryota</taxon>
        <taxon>Fungi</taxon>
        <taxon>Dikarya</taxon>
        <taxon>Ascomycota</taxon>
        <taxon>Pezizomycotina</taxon>
        <taxon>Dothideomycetes</taxon>
        <taxon>Dothideomycetidae</taxon>
        <taxon>Mycosphaerellales</taxon>
        <taxon>Teratosphaeriaceae</taxon>
        <taxon>Baudoinia</taxon>
    </lineage>
</organism>
<evidence type="ECO:0000256" key="1">
    <source>
        <dbReference type="ARBA" id="ARBA00022737"/>
    </source>
</evidence>
<evidence type="ECO:0000256" key="2">
    <source>
        <dbReference type="ARBA" id="ARBA00023043"/>
    </source>
</evidence>
<dbReference type="HOGENOM" id="CLU_244767_0_0_1"/>
<feature type="compositionally biased region" description="Low complexity" evidence="3">
    <location>
        <begin position="1287"/>
        <end position="1299"/>
    </location>
</feature>
<dbReference type="PANTHER" id="PTHR24189:SF50">
    <property type="entry name" value="ANKYRIN REPEAT AND SOCS BOX PROTEIN 2"/>
    <property type="match status" value="1"/>
</dbReference>
<dbReference type="EMBL" id="KB445552">
    <property type="protein sequence ID" value="EMC99226.1"/>
    <property type="molecule type" value="Genomic_DNA"/>
</dbReference>
<dbReference type="Proteomes" id="UP000011761">
    <property type="component" value="Unassembled WGS sequence"/>
</dbReference>
<feature type="region of interest" description="Disordered" evidence="3">
    <location>
        <begin position="1"/>
        <end position="27"/>
    </location>
</feature>
<dbReference type="KEGG" id="bcom:BAUCODRAFT_573513"/>
<dbReference type="SMART" id="SM00248">
    <property type="entry name" value="ANK"/>
    <property type="match status" value="9"/>
</dbReference>
<dbReference type="RefSeq" id="XP_007674179.1">
    <property type="nucleotide sequence ID" value="XM_007675989.1"/>
</dbReference>
<dbReference type="InterPro" id="IPR002110">
    <property type="entry name" value="Ankyrin_rpt"/>
</dbReference>
<name>M2MQW8_BAUPA</name>
<keyword evidence="1" id="KW-0677">Repeat</keyword>
<gene>
    <name evidence="4" type="ORF">BAUCODRAFT_573513</name>
</gene>
<sequence>MRTSNQTAASLLRRSGIAPPEPIPGLTQRPALALRPIQLSDSDEARSLLVQQRIIEPGYRPPELRLRNRFKSKRRRAELSDHSNWKFDEYEVAEALDTLLSSTPLPRSGTVQELLSHASPTSSLDGLYCKLHRKRGKRHPRFLRSKDTPNNTPMTWLDTATCEDRSDYVLLLCQARVAQSTLDRALGIALMGSSIDVIEVLLSYGAVASAFRYQIRERFRQDDVPLARLLLSAPKAMDTDAWRFCIDPGSERYPLGVLIVCVTHRSDISCTELILQALRSHDVLSTAVILAWAQPGEDLSGLCHAACQIVSALEDHAMRLDMLAMLADAGLVTDSLILRNELLRDVKLRHMPLISLLTDAGVNLNYQPDSALYWAVSHLDFEILGILMRGVITSRVSRALEIVPDETSAADILQLLSLLAPRSLSTKDLDPYLVRAVPKGSPNLVSVLISYGASVEHDRAAAIRSALRTVKLEILDVLLQQKCSSDVLLAAIPDAINIMPKRDRLNAVKALLQKGVPHQGLGFALQTLVSEEGDMDVDLIRVLLQYGAPVDGSSIGADSPVVVAARRGNLTVLRMLCKASPRCETLSEAVPIAYGAMAYCDEPVGLAMIRVLLENGASGAYVHQTLLAAVRHDHQLDSVRLLLEYGADANEAMGAPFAVALQNANFEMLQILCAKSAPSHLNLQTLLARAVEPSTFRMEVLDTLLGFTTSPAAALNSFLNTGGFEGNPNTVAILLCFLQHGLDVDIGDGWLFRFAVRDQHVALLRRLLSAKPSQASLSAAFDSTASVRGRSVQLLSMSLLLEQAESAEIGQSTALLREIEASVAGDMEGLKLLLLLVQLLRSKPESLSIHKACLAAASSCVSAKQRDRVLKHLILANGGVVGAAASKLLADSVANFPESPRLSEMLLERGIRPDLATLKRAIEVSPRHLFEILASTMNRPSSNNTRRALFAHARVTAAEPARRAWIYQCLLDADIPNDDLSQALIEHLETGNLGDLSVVKLLLQSGADVGYNRVEALRLAQSGKFVRAFQLMSQYVVDDTVATAAFNLARQLAVDHPGQRLNLYRRLLRPNVGILSIYNALLDSLKDVRQDLPVVQLLLARGADPNDDKARCFVLASTSGAEAKFRALSGRARLNTVLSALFANFSAEHDVARWFKICLEEQPHAGQALQDNLLFRCLRQYPNGTLLLKVLLEHGVSPSAMVTDDINGEPETCTALIWSLFAKPRIGNDAILAIVARGEGALPAYCTPKSKVSAAYGCLRDNTRYPVFKALYDSDSGSILSERTPESSFSGPASSASGGTCDSEQSSVPGGLDLRSAAMQLGNIDVFRLLDAGNSPDDGSLHTAAFYALPEFVEWLVRTHDPDLAIEEFDWLIPLAIVCEAKTPEWCYMANETSDLNTRRAETMQILAAKTDLSWRWKRKTVLHYALDFGAETTKSMIKALRFVQGPAGYEQHVYTGRDAKTYLPHEYVTNILTCSDEEKAILNACLSLHWRR</sequence>
<keyword evidence="5" id="KW-1185">Reference proteome</keyword>
<accession>M2MQW8</accession>
<dbReference type="OrthoDB" id="3182339at2759"/>
<protein>
    <submittedName>
        <fullName evidence="4">Uncharacterized protein</fullName>
    </submittedName>
</protein>
<reference evidence="4 5" key="1">
    <citation type="journal article" date="2012" name="PLoS Pathog.">
        <title>Diverse lifestyles and strategies of plant pathogenesis encoded in the genomes of eighteen Dothideomycetes fungi.</title>
        <authorList>
            <person name="Ohm R.A."/>
            <person name="Feau N."/>
            <person name="Henrissat B."/>
            <person name="Schoch C.L."/>
            <person name="Horwitz B.A."/>
            <person name="Barry K.W."/>
            <person name="Condon B.J."/>
            <person name="Copeland A.C."/>
            <person name="Dhillon B."/>
            <person name="Glaser F."/>
            <person name="Hesse C.N."/>
            <person name="Kosti I."/>
            <person name="LaButti K."/>
            <person name="Lindquist E.A."/>
            <person name="Lucas S."/>
            <person name="Salamov A.A."/>
            <person name="Bradshaw R.E."/>
            <person name="Ciuffetti L."/>
            <person name="Hamelin R.C."/>
            <person name="Kema G.H.J."/>
            <person name="Lawrence C."/>
            <person name="Scott J.A."/>
            <person name="Spatafora J.W."/>
            <person name="Turgeon B.G."/>
            <person name="de Wit P.J.G.M."/>
            <person name="Zhong S."/>
            <person name="Goodwin S.B."/>
            <person name="Grigoriev I.V."/>
        </authorList>
    </citation>
    <scope>NUCLEOTIDE SEQUENCE [LARGE SCALE GENOMIC DNA]</scope>
    <source>
        <strain evidence="4 5">UAMH 10762</strain>
    </source>
</reference>
<dbReference type="PANTHER" id="PTHR24189">
    <property type="entry name" value="MYOTROPHIN"/>
    <property type="match status" value="1"/>
</dbReference>
<dbReference type="GeneID" id="19115671"/>
<dbReference type="InterPro" id="IPR036770">
    <property type="entry name" value="Ankyrin_rpt-contain_sf"/>
</dbReference>
<evidence type="ECO:0000313" key="4">
    <source>
        <dbReference type="EMBL" id="EMC99226.1"/>
    </source>
</evidence>
<evidence type="ECO:0000313" key="5">
    <source>
        <dbReference type="Proteomes" id="UP000011761"/>
    </source>
</evidence>
<dbReference type="eggNOG" id="ENOG502QVYS">
    <property type="taxonomic scope" value="Eukaryota"/>
</dbReference>
<keyword evidence="2" id="KW-0040">ANK repeat</keyword>
<dbReference type="OMA" id="YMANETS"/>